<reference evidence="9" key="1">
    <citation type="submission" date="2021-02" db="EMBL/GenBank/DDBJ databases">
        <authorList>
            <person name="Dougan E. K."/>
            <person name="Rhodes N."/>
            <person name="Thang M."/>
            <person name="Chan C."/>
        </authorList>
    </citation>
    <scope>NUCLEOTIDE SEQUENCE</scope>
</reference>
<evidence type="ECO:0000256" key="6">
    <source>
        <dbReference type="ARBA" id="ARBA00049737"/>
    </source>
</evidence>
<keyword evidence="10" id="KW-1185">Reference proteome</keyword>
<evidence type="ECO:0000256" key="5">
    <source>
        <dbReference type="ARBA" id="ARBA00023136"/>
    </source>
</evidence>
<evidence type="ECO:0000256" key="2">
    <source>
        <dbReference type="ARBA" id="ARBA00006244"/>
    </source>
</evidence>
<dbReference type="Proteomes" id="UP000649617">
    <property type="component" value="Unassembled WGS sequence"/>
</dbReference>
<feature type="transmembrane region" description="Helical" evidence="7">
    <location>
        <begin position="175"/>
        <end position="195"/>
    </location>
</feature>
<evidence type="ECO:0000313" key="10">
    <source>
        <dbReference type="Proteomes" id="UP000649617"/>
    </source>
</evidence>
<evidence type="ECO:0000256" key="7">
    <source>
        <dbReference type="SAM" id="Phobius"/>
    </source>
</evidence>
<comment type="subcellular location">
    <subcellularLocation>
        <location evidence="1">Membrane</location>
        <topology evidence="1">Multi-pass membrane protein</topology>
    </subcellularLocation>
</comment>
<dbReference type="PANTHER" id="PTHR31247:SF5">
    <property type="entry name" value="DUF4203 DOMAIN-CONTAINING PROTEIN"/>
    <property type="match status" value="1"/>
</dbReference>
<feature type="transmembrane region" description="Helical" evidence="7">
    <location>
        <begin position="90"/>
        <end position="110"/>
    </location>
</feature>
<evidence type="ECO:0000256" key="4">
    <source>
        <dbReference type="ARBA" id="ARBA00022989"/>
    </source>
</evidence>
<dbReference type="Pfam" id="PF13886">
    <property type="entry name" value="TM7S3_TM198"/>
    <property type="match status" value="1"/>
</dbReference>
<feature type="domain" description="TM7S3/TM198-like" evidence="8">
    <location>
        <begin position="74"/>
        <end position="252"/>
    </location>
</feature>
<protein>
    <recommendedName>
        <fullName evidence="6">Transmembrane protein 198</fullName>
    </recommendedName>
</protein>
<dbReference type="InterPro" id="IPR040236">
    <property type="entry name" value="TMEM198"/>
</dbReference>
<evidence type="ECO:0000256" key="1">
    <source>
        <dbReference type="ARBA" id="ARBA00004141"/>
    </source>
</evidence>
<dbReference type="InterPro" id="IPR025256">
    <property type="entry name" value="TM7S3/TM198-like_dom"/>
</dbReference>
<keyword evidence="4 7" id="KW-1133">Transmembrane helix</keyword>
<feature type="transmembrane region" description="Helical" evidence="7">
    <location>
        <begin position="202"/>
        <end position="222"/>
    </location>
</feature>
<name>A0A812XRF3_SYMPI</name>
<evidence type="ECO:0000313" key="9">
    <source>
        <dbReference type="EMBL" id="CAE7742450.1"/>
    </source>
</evidence>
<feature type="non-terminal residue" evidence="9">
    <location>
        <position position="258"/>
    </location>
</feature>
<dbReference type="PANTHER" id="PTHR31247">
    <property type="entry name" value="TRANSMEMBRANE PROTEIN 198 FAMILY MEMBER"/>
    <property type="match status" value="1"/>
</dbReference>
<gene>
    <name evidence="9" type="ORF">SPIL2461_LOCUS21388</name>
</gene>
<dbReference type="AlphaFoldDB" id="A0A812XRF3"/>
<organism evidence="9 10">
    <name type="scientific">Symbiodinium pilosum</name>
    <name type="common">Dinoflagellate</name>
    <dbReference type="NCBI Taxonomy" id="2952"/>
    <lineage>
        <taxon>Eukaryota</taxon>
        <taxon>Sar</taxon>
        <taxon>Alveolata</taxon>
        <taxon>Dinophyceae</taxon>
        <taxon>Suessiales</taxon>
        <taxon>Symbiodiniaceae</taxon>
        <taxon>Symbiodinium</taxon>
    </lineage>
</organism>
<dbReference type="OrthoDB" id="427431at2759"/>
<evidence type="ECO:0000256" key="3">
    <source>
        <dbReference type="ARBA" id="ARBA00022692"/>
    </source>
</evidence>
<feature type="transmembrane region" description="Helical" evidence="7">
    <location>
        <begin position="234"/>
        <end position="250"/>
    </location>
</feature>
<comment type="similarity">
    <text evidence="2">Belongs to the TMEM198 family.</text>
</comment>
<dbReference type="EMBL" id="CAJNIZ010046193">
    <property type="protein sequence ID" value="CAE7742450.1"/>
    <property type="molecule type" value="Genomic_DNA"/>
</dbReference>
<evidence type="ECO:0000259" key="8">
    <source>
        <dbReference type="Pfam" id="PF13886"/>
    </source>
</evidence>
<keyword evidence="3 7" id="KW-0812">Transmembrane</keyword>
<comment type="caution">
    <text evidence="9">The sequence shown here is derived from an EMBL/GenBank/DDBJ whole genome shotgun (WGS) entry which is preliminary data.</text>
</comment>
<feature type="transmembrane region" description="Helical" evidence="7">
    <location>
        <begin position="64"/>
        <end position="84"/>
    </location>
</feature>
<dbReference type="GO" id="GO:0005886">
    <property type="term" value="C:plasma membrane"/>
    <property type="evidence" value="ECO:0007669"/>
    <property type="project" value="TreeGrafter"/>
</dbReference>
<sequence length="258" mass="27760">DSLTLLQHSMGLNKISPSLPSAALMVQRQVEGADMMAPHTTEGTCLANDVQAILSGLKDADQTLSWGVGLPTLALFLLGITVLLVGHRLVTPVVIVTAILAAFYFSFELLRASFSTSCAMPVYVAIVLGAIAGCAAFFFLEIAIVVPGAVLGVVLAYQVQVILMSTSPHLRQSPILVKYYWAIAAASALVFAFIAHKMREDIFILVTSVLGSFAVSIASRGLLLDYFHVRMTDLAELLLMVGLLILGMVYQHKTHKQE</sequence>
<proteinExistence type="inferred from homology"/>
<accession>A0A812XRF3</accession>
<feature type="transmembrane region" description="Helical" evidence="7">
    <location>
        <begin position="122"/>
        <end position="155"/>
    </location>
</feature>
<keyword evidence="5 7" id="KW-0472">Membrane</keyword>